<evidence type="ECO:0000313" key="3">
    <source>
        <dbReference type="Proteomes" id="UP000243052"/>
    </source>
</evidence>
<feature type="region of interest" description="Disordered" evidence="1">
    <location>
        <begin position="122"/>
        <end position="156"/>
    </location>
</feature>
<reference evidence="2 3" key="1">
    <citation type="submission" date="2016-01" db="EMBL/GenBank/DDBJ databases">
        <title>Genome sequence of the yeast Holleya sinecauda.</title>
        <authorList>
            <person name="Dietrich F.S."/>
        </authorList>
    </citation>
    <scope>NUCLEOTIDE SEQUENCE [LARGE SCALE GENOMIC DNA]</scope>
    <source>
        <strain evidence="2 3">ATCC 58844</strain>
    </source>
</reference>
<feature type="compositionally biased region" description="Basic residues" evidence="1">
    <location>
        <begin position="75"/>
        <end position="85"/>
    </location>
</feature>
<feature type="compositionally biased region" description="Polar residues" evidence="1">
    <location>
        <begin position="35"/>
        <end position="60"/>
    </location>
</feature>
<dbReference type="Proteomes" id="UP000243052">
    <property type="component" value="Chromosome ii"/>
</dbReference>
<dbReference type="GeneID" id="28722574"/>
<gene>
    <name evidence="2" type="ORF">AW171_hschr2921</name>
</gene>
<evidence type="ECO:0000313" key="2">
    <source>
        <dbReference type="EMBL" id="AMD19110.1"/>
    </source>
</evidence>
<organism evidence="2 3">
    <name type="scientific">Eremothecium sinecaudum</name>
    <dbReference type="NCBI Taxonomy" id="45286"/>
    <lineage>
        <taxon>Eukaryota</taxon>
        <taxon>Fungi</taxon>
        <taxon>Dikarya</taxon>
        <taxon>Ascomycota</taxon>
        <taxon>Saccharomycotina</taxon>
        <taxon>Saccharomycetes</taxon>
        <taxon>Saccharomycetales</taxon>
        <taxon>Saccharomycetaceae</taxon>
        <taxon>Eremothecium</taxon>
    </lineage>
</organism>
<name>A0A120K183_9SACH</name>
<keyword evidence="3" id="KW-1185">Reference proteome</keyword>
<dbReference type="AlphaFoldDB" id="A0A120K183"/>
<protein>
    <submittedName>
        <fullName evidence="2">HBR209Cp</fullName>
    </submittedName>
</protein>
<evidence type="ECO:0000256" key="1">
    <source>
        <dbReference type="SAM" id="MobiDB-lite"/>
    </source>
</evidence>
<accession>A0A120K183</accession>
<dbReference type="RefSeq" id="XP_017986106.1">
    <property type="nucleotide sequence ID" value="XM_018130617.1"/>
</dbReference>
<sequence length="274" mass="29398">MSWSNNQSNTFHERRNKLSTWVKKIIQPNKEHKSSSVSAPAPTNGTLAVTSVSTAESSPAGTAAADRSSATLRAHGTHKTQRSKTRQVPEEEVRHPVPPCTLRQYIVQKPALLGTFEALGSKGSQSTTFTNTYPSSITSKRNSHTISNHSQPQGSYSQNKVEFEHANDNASTVPLVSVCSSSMKSTTFSDVHSAQSTRATVFSNKTFDTNSSTVGIPPASIVDRGRQAMEAPSVLSVGSSHTTAQPPPVRNASLRANSINNSMSHASISTIMDY</sequence>
<dbReference type="EMBL" id="CP014242">
    <property type="protein sequence ID" value="AMD19110.1"/>
    <property type="molecule type" value="Genomic_DNA"/>
</dbReference>
<dbReference type="OrthoDB" id="4035860at2759"/>
<proteinExistence type="predicted"/>
<feature type="region of interest" description="Disordered" evidence="1">
    <location>
        <begin position="22"/>
        <end position="94"/>
    </location>
</feature>